<evidence type="ECO:0000256" key="3">
    <source>
        <dbReference type="ARBA" id="ARBA00006256"/>
    </source>
</evidence>
<dbReference type="EMBL" id="KB908504">
    <property type="protein sequence ID" value="EOA89532.1"/>
    <property type="molecule type" value="Genomic_DNA"/>
</dbReference>
<protein>
    <recommendedName>
        <fullName evidence="4">Ribosome assembly protein 3</fullName>
    </recommendedName>
</protein>
<dbReference type="InterPro" id="IPR051898">
    <property type="entry name" value="Ribosome_Assembly_3"/>
</dbReference>
<reference evidence="10 11" key="1">
    <citation type="journal article" date="2012" name="PLoS Pathog.">
        <title>Diverse lifestyles and strategies of plant pathogenesis encoded in the genomes of eighteen Dothideomycetes fungi.</title>
        <authorList>
            <person name="Ohm R.A."/>
            <person name="Feau N."/>
            <person name="Henrissat B."/>
            <person name="Schoch C.L."/>
            <person name="Horwitz B.A."/>
            <person name="Barry K.W."/>
            <person name="Condon B.J."/>
            <person name="Copeland A.C."/>
            <person name="Dhillon B."/>
            <person name="Glaser F."/>
            <person name="Hesse C.N."/>
            <person name="Kosti I."/>
            <person name="LaButti K."/>
            <person name="Lindquist E.A."/>
            <person name="Lucas S."/>
            <person name="Salamov A.A."/>
            <person name="Bradshaw R.E."/>
            <person name="Ciuffetti L."/>
            <person name="Hamelin R.C."/>
            <person name="Kema G.H.J."/>
            <person name="Lawrence C."/>
            <person name="Scott J.A."/>
            <person name="Spatafora J.W."/>
            <person name="Turgeon B.G."/>
            <person name="de Wit P.J.G.M."/>
            <person name="Zhong S."/>
            <person name="Goodwin S.B."/>
            <person name="Grigoriev I.V."/>
        </authorList>
    </citation>
    <scope>NUCLEOTIDE SEQUENCE [LARGE SCALE GENOMIC DNA]</scope>
    <source>
        <strain evidence="11">28A</strain>
    </source>
</reference>
<evidence type="ECO:0000256" key="8">
    <source>
        <dbReference type="SAM" id="MobiDB-lite"/>
    </source>
</evidence>
<dbReference type="GO" id="GO:0005730">
    <property type="term" value="C:nucleolus"/>
    <property type="evidence" value="ECO:0007669"/>
    <property type="project" value="UniProtKB-SubCell"/>
</dbReference>
<evidence type="ECO:0000256" key="7">
    <source>
        <dbReference type="ARBA" id="ARBA00023274"/>
    </source>
</evidence>
<accession>R0KNP8</accession>
<evidence type="ECO:0000313" key="11">
    <source>
        <dbReference type="Proteomes" id="UP000016935"/>
    </source>
</evidence>
<name>R0KNP8_EXST2</name>
<keyword evidence="6" id="KW-0539">Nucleus</keyword>
<keyword evidence="7" id="KW-0687">Ribonucleoprotein</keyword>
<organism evidence="10 11">
    <name type="scientific">Exserohilum turcicum (strain 28A)</name>
    <name type="common">Northern leaf blight fungus</name>
    <name type="synonym">Setosphaeria turcica</name>
    <dbReference type="NCBI Taxonomy" id="671987"/>
    <lineage>
        <taxon>Eukaryota</taxon>
        <taxon>Fungi</taxon>
        <taxon>Dikarya</taxon>
        <taxon>Ascomycota</taxon>
        <taxon>Pezizomycotina</taxon>
        <taxon>Dothideomycetes</taxon>
        <taxon>Pleosporomycetidae</taxon>
        <taxon>Pleosporales</taxon>
        <taxon>Pleosporineae</taxon>
        <taxon>Pleosporaceae</taxon>
        <taxon>Exserohilum</taxon>
    </lineage>
</organism>
<dbReference type="GO" id="GO:0000027">
    <property type="term" value="P:ribosomal large subunit assembly"/>
    <property type="evidence" value="ECO:0007669"/>
    <property type="project" value="TreeGrafter"/>
</dbReference>
<evidence type="ECO:0000256" key="6">
    <source>
        <dbReference type="ARBA" id="ARBA00023242"/>
    </source>
</evidence>
<evidence type="ECO:0000256" key="2">
    <source>
        <dbReference type="ARBA" id="ARBA00004604"/>
    </source>
</evidence>
<dbReference type="HOGENOM" id="CLU_181714_1_0_1"/>
<dbReference type="OrthoDB" id="69550at2759"/>
<evidence type="ECO:0000256" key="4">
    <source>
        <dbReference type="ARBA" id="ARBA00015339"/>
    </source>
</evidence>
<dbReference type="GeneID" id="19395029"/>
<comment type="similarity">
    <text evidence="3">Belongs to the RSA3 family.</text>
</comment>
<dbReference type="STRING" id="671987.R0KNP8"/>
<comment type="subcellular location">
    <subcellularLocation>
        <location evidence="2">Nucleus</location>
        <location evidence="2">Nucleolus</location>
    </subcellularLocation>
</comment>
<dbReference type="RefSeq" id="XP_008022528.1">
    <property type="nucleotide sequence ID" value="XM_008024337.1"/>
</dbReference>
<feature type="domain" description="Ribosome-assembly protein 3 C-terminal" evidence="9">
    <location>
        <begin position="26"/>
        <end position="71"/>
    </location>
</feature>
<keyword evidence="11" id="KW-1185">Reference proteome</keyword>
<feature type="region of interest" description="Disordered" evidence="8">
    <location>
        <begin position="1"/>
        <end position="20"/>
    </location>
</feature>
<feature type="compositionally biased region" description="Polar residues" evidence="8">
    <location>
        <begin position="7"/>
        <end position="20"/>
    </location>
</feature>
<dbReference type="Proteomes" id="UP000016935">
    <property type="component" value="Unassembled WGS sequence"/>
</dbReference>
<evidence type="ECO:0000256" key="1">
    <source>
        <dbReference type="ARBA" id="ARBA00003035"/>
    </source>
</evidence>
<keyword evidence="5" id="KW-0690">Ribosome biogenesis</keyword>
<dbReference type="GO" id="GO:0030687">
    <property type="term" value="C:preribosome, large subunit precursor"/>
    <property type="evidence" value="ECO:0007669"/>
    <property type="project" value="TreeGrafter"/>
</dbReference>
<evidence type="ECO:0000259" key="9">
    <source>
        <dbReference type="Pfam" id="PF14615"/>
    </source>
</evidence>
<dbReference type="Pfam" id="PF14615">
    <property type="entry name" value="Rsa3"/>
    <property type="match status" value="1"/>
</dbReference>
<dbReference type="PANTHER" id="PTHR28127">
    <property type="entry name" value="RIBOSOME ASSEMBLY PROTEIN 3"/>
    <property type="match status" value="1"/>
</dbReference>
<dbReference type="eggNOG" id="ENOG502SBU9">
    <property type="taxonomic scope" value="Eukaryota"/>
</dbReference>
<dbReference type="AlphaFoldDB" id="R0KNP8"/>
<evidence type="ECO:0000313" key="10">
    <source>
        <dbReference type="EMBL" id="EOA89532.1"/>
    </source>
</evidence>
<proteinExistence type="inferred from homology"/>
<gene>
    <name evidence="10" type="ORF">SETTUDRAFT_104172</name>
</gene>
<dbReference type="PANTHER" id="PTHR28127:SF1">
    <property type="entry name" value="RIBOSOME ASSEMBLY PROTEIN 3"/>
    <property type="match status" value="1"/>
</dbReference>
<sequence length="84" mass="9128">MEDAPASPSQPAKSTCKSGNQAQEDFGALYLRKIASEFADDLDKVREAQDFKASSVPMLIHALKQGESLFTAEEKRRVVAATKA</sequence>
<comment type="function">
    <text evidence="1">Required for efficient biogenesis of the 60S ribosomal subunit.</text>
</comment>
<evidence type="ECO:0000256" key="5">
    <source>
        <dbReference type="ARBA" id="ARBA00022517"/>
    </source>
</evidence>
<reference evidence="10 11" key="2">
    <citation type="journal article" date="2013" name="PLoS Genet.">
        <title>Comparative genome structure, secondary metabolite, and effector coding capacity across Cochliobolus pathogens.</title>
        <authorList>
            <person name="Condon B.J."/>
            <person name="Leng Y."/>
            <person name="Wu D."/>
            <person name="Bushley K.E."/>
            <person name="Ohm R.A."/>
            <person name="Otillar R."/>
            <person name="Martin J."/>
            <person name="Schackwitz W."/>
            <person name="Grimwood J."/>
            <person name="MohdZainudin N."/>
            <person name="Xue C."/>
            <person name="Wang R."/>
            <person name="Manning V.A."/>
            <person name="Dhillon B."/>
            <person name="Tu Z.J."/>
            <person name="Steffenson B.J."/>
            <person name="Salamov A."/>
            <person name="Sun H."/>
            <person name="Lowry S."/>
            <person name="LaButti K."/>
            <person name="Han J."/>
            <person name="Copeland A."/>
            <person name="Lindquist E."/>
            <person name="Barry K."/>
            <person name="Schmutz J."/>
            <person name="Baker S.E."/>
            <person name="Ciuffetti L.M."/>
            <person name="Grigoriev I.V."/>
            <person name="Zhong S."/>
            <person name="Turgeon B.G."/>
        </authorList>
    </citation>
    <scope>NUCLEOTIDE SEQUENCE [LARGE SCALE GENOMIC DNA]</scope>
    <source>
        <strain evidence="11">28A</strain>
    </source>
</reference>
<dbReference type="InterPro" id="IPR028217">
    <property type="entry name" value="Rsa3_C"/>
</dbReference>